<dbReference type="Proteomes" id="UP001214666">
    <property type="component" value="Chromosome"/>
</dbReference>
<accession>A0AAX3P0K3</accession>
<dbReference type="Gene3D" id="2.40.50.140">
    <property type="entry name" value="Nucleic acid-binding proteins"/>
    <property type="match status" value="1"/>
</dbReference>
<dbReference type="RefSeq" id="WP_050504459.1">
    <property type="nucleotide sequence ID" value="NZ_CP118942.1"/>
</dbReference>
<name>A0AAX3P0K3_AERHY</name>
<evidence type="ECO:0000313" key="3">
    <source>
        <dbReference type="Proteomes" id="UP001214666"/>
    </source>
</evidence>
<dbReference type="InterPro" id="IPR012340">
    <property type="entry name" value="NA-bd_OB-fold"/>
</dbReference>
<sequence>MTAQVHEGLILDGVKTSMAFCPPLPKDNPRLIELNGNQGLSTACWRGYRGSWEIKGGKFFLTGISGKYQLSDGPSIFANWFTGTIKIPAGDILKYVHGGFSTVYEQEIHITIQEGIVKKNITVDNRPPSPKATNVDYGVVNRYFPDKGFGFVRGLLLGNNSEIFFHIKTIKKTDPQLAESLSRDLFGEKLHFWFDTETTSKGIQICTVFSPRQIRQGAASDTSHLIDRIESYWRNLGRQKPSWLDDVTSDLLGQDRTNELNLERRHLESEEQKKRELERKELEAKTEIERERRQRQHDAERAQEQLEEDEFQNLVAEMMKFGFTHSSQVSNYIVSNRLGYKYKNISGILQMELDGTTWNFKGGFPPKIYARLCDELGLSNNGTRARAVAFESFGNIEERSNRK</sequence>
<protein>
    <recommendedName>
        <fullName evidence="4">Cold shock domain-containing protein</fullName>
    </recommendedName>
</protein>
<evidence type="ECO:0000256" key="1">
    <source>
        <dbReference type="SAM" id="MobiDB-lite"/>
    </source>
</evidence>
<evidence type="ECO:0008006" key="4">
    <source>
        <dbReference type="Google" id="ProtNLM"/>
    </source>
</evidence>
<organism evidence="2 3">
    <name type="scientific">Aeromonas hydrophila</name>
    <dbReference type="NCBI Taxonomy" id="644"/>
    <lineage>
        <taxon>Bacteria</taxon>
        <taxon>Pseudomonadati</taxon>
        <taxon>Pseudomonadota</taxon>
        <taxon>Gammaproteobacteria</taxon>
        <taxon>Aeromonadales</taxon>
        <taxon>Aeromonadaceae</taxon>
        <taxon>Aeromonas</taxon>
    </lineage>
</organism>
<dbReference type="AlphaFoldDB" id="A0AAX3P0K3"/>
<reference evidence="2" key="1">
    <citation type="submission" date="2023-02" db="EMBL/GenBank/DDBJ databases">
        <title>The sequence of Aeromonas hydrophila K533.</title>
        <authorList>
            <person name="Luo X."/>
        </authorList>
    </citation>
    <scope>NUCLEOTIDE SEQUENCE</scope>
    <source>
        <strain evidence="2">K533</strain>
    </source>
</reference>
<proteinExistence type="predicted"/>
<gene>
    <name evidence="2" type="ORF">PY771_14725</name>
</gene>
<evidence type="ECO:0000313" key="2">
    <source>
        <dbReference type="EMBL" id="WEE24927.1"/>
    </source>
</evidence>
<feature type="region of interest" description="Disordered" evidence="1">
    <location>
        <begin position="263"/>
        <end position="282"/>
    </location>
</feature>
<dbReference type="EMBL" id="CP118942">
    <property type="protein sequence ID" value="WEE24927.1"/>
    <property type="molecule type" value="Genomic_DNA"/>
</dbReference>